<sequence length="35" mass="4225">MHFAFIFSRIRFQHTLNPENRSFFLCSDVVPNCLH</sequence>
<name>A0A0K2V3P3_LEPSM</name>
<protein>
    <submittedName>
        <fullName evidence="1">Uncharacterized protein</fullName>
    </submittedName>
</protein>
<dbReference type="EMBL" id="HACA01027391">
    <property type="protein sequence ID" value="CDW44752.1"/>
    <property type="molecule type" value="Transcribed_RNA"/>
</dbReference>
<dbReference type="AlphaFoldDB" id="A0A0K2V3P3"/>
<reference evidence="1" key="1">
    <citation type="submission" date="2014-05" db="EMBL/GenBank/DDBJ databases">
        <authorList>
            <person name="Chronopoulou M."/>
        </authorList>
    </citation>
    <scope>NUCLEOTIDE SEQUENCE</scope>
    <source>
        <tissue evidence="1">Whole organism</tissue>
    </source>
</reference>
<proteinExistence type="predicted"/>
<evidence type="ECO:0000313" key="1">
    <source>
        <dbReference type="EMBL" id="CDW44752.1"/>
    </source>
</evidence>
<organism evidence="1">
    <name type="scientific">Lepeophtheirus salmonis</name>
    <name type="common">Salmon louse</name>
    <name type="synonym">Caligus salmonis</name>
    <dbReference type="NCBI Taxonomy" id="72036"/>
    <lineage>
        <taxon>Eukaryota</taxon>
        <taxon>Metazoa</taxon>
        <taxon>Ecdysozoa</taxon>
        <taxon>Arthropoda</taxon>
        <taxon>Crustacea</taxon>
        <taxon>Multicrustacea</taxon>
        <taxon>Hexanauplia</taxon>
        <taxon>Copepoda</taxon>
        <taxon>Siphonostomatoida</taxon>
        <taxon>Caligidae</taxon>
        <taxon>Lepeophtheirus</taxon>
    </lineage>
</organism>
<accession>A0A0K2V3P3</accession>